<dbReference type="PANTHER" id="PTHR21354">
    <property type="entry name" value="ZINC FINGER PROTEIN 511"/>
    <property type="match status" value="1"/>
</dbReference>
<dbReference type="KEGG" id="mde:101897382"/>
<dbReference type="STRING" id="7370.A0A1I8MBM9"/>
<keyword evidence="4" id="KW-1185">Reference proteome</keyword>
<dbReference type="AlphaFoldDB" id="A0A1I8MBM9"/>
<dbReference type="PROSITE" id="PS00028">
    <property type="entry name" value="ZINC_FINGER_C2H2_1"/>
    <property type="match status" value="3"/>
</dbReference>
<feature type="domain" description="C2H2-type" evidence="2">
    <location>
        <begin position="94"/>
        <end position="115"/>
    </location>
</feature>
<dbReference type="VEuPathDB" id="VectorBase:MDOA003238"/>
<feature type="compositionally biased region" description="Polar residues" evidence="1">
    <location>
        <begin position="194"/>
        <end position="205"/>
    </location>
</feature>
<reference evidence="5" key="2">
    <citation type="submission" date="2025-04" db="UniProtKB">
        <authorList>
            <consortium name="RefSeq"/>
        </authorList>
    </citation>
    <scope>IDENTIFICATION</scope>
    <source>
        <strain evidence="5">Aabys</strain>
    </source>
</reference>
<evidence type="ECO:0000313" key="5">
    <source>
        <dbReference type="RefSeq" id="XP_005174990.1"/>
    </source>
</evidence>
<accession>A0A1I8MBM9</accession>
<dbReference type="EnsemblMetazoa" id="MDOA003238-RA">
    <property type="protein sequence ID" value="MDOA003238-PA"/>
    <property type="gene ID" value="MDOA003238"/>
</dbReference>
<protein>
    <submittedName>
        <fullName evidence="5">Protein lethal(2)k10201</fullName>
    </submittedName>
</protein>
<sequence length="249" mass="28618">MLKVRDIENLLQNIPNGYLKPDDNLFAKTNAAIILPYKKLGAINSVDIDKKLDEPDKNQQNSSEIFCNVFNCKMVFDNTASYTLHYNSMHRFICQECKKSLPTEHLLDLHLSEIHDSYFKARLDRGEKLYKCYVEECKEIFANAIERKKHCIEEHKFPANFRFGQVVPTKHNKEESKNNCGSTGMELETHTDTESVATTNETSIKNFSFGHQREKTFQLKPEPKTKSGQGKGLESFSLLKDALDMDVSK</sequence>
<reference evidence="3" key="1">
    <citation type="submission" date="2020-05" db="UniProtKB">
        <authorList>
            <consortium name="EnsemblMetazoa"/>
        </authorList>
    </citation>
    <scope>IDENTIFICATION</scope>
    <source>
        <strain evidence="3">Aabys</strain>
    </source>
</reference>
<organism evidence="3">
    <name type="scientific">Musca domestica</name>
    <name type="common">House fly</name>
    <dbReference type="NCBI Taxonomy" id="7370"/>
    <lineage>
        <taxon>Eukaryota</taxon>
        <taxon>Metazoa</taxon>
        <taxon>Ecdysozoa</taxon>
        <taxon>Arthropoda</taxon>
        <taxon>Hexapoda</taxon>
        <taxon>Insecta</taxon>
        <taxon>Pterygota</taxon>
        <taxon>Neoptera</taxon>
        <taxon>Endopterygota</taxon>
        <taxon>Diptera</taxon>
        <taxon>Brachycera</taxon>
        <taxon>Muscomorpha</taxon>
        <taxon>Muscoidea</taxon>
        <taxon>Muscidae</taxon>
        <taxon>Musca</taxon>
    </lineage>
</organism>
<dbReference type="PANTHER" id="PTHR21354:SF0">
    <property type="entry name" value="ZINC FINGER PROTEIN 511"/>
    <property type="match status" value="1"/>
</dbReference>
<feature type="domain" description="C2H2-type" evidence="2">
    <location>
        <begin position="67"/>
        <end position="90"/>
    </location>
</feature>
<gene>
    <name evidence="3" type="primary">101897382</name>
    <name evidence="5" type="synonym">LOC101897382</name>
</gene>
<dbReference type="InterPro" id="IPR039258">
    <property type="entry name" value="ZNF511"/>
</dbReference>
<evidence type="ECO:0000313" key="4">
    <source>
        <dbReference type="Proteomes" id="UP001652621"/>
    </source>
</evidence>
<feature type="region of interest" description="Disordered" evidence="1">
    <location>
        <begin position="172"/>
        <end position="205"/>
    </location>
</feature>
<evidence type="ECO:0000256" key="1">
    <source>
        <dbReference type="SAM" id="MobiDB-lite"/>
    </source>
</evidence>
<dbReference type="VEuPathDB" id="VectorBase:MDOMA2_004341"/>
<evidence type="ECO:0000313" key="3">
    <source>
        <dbReference type="EnsemblMetazoa" id="MDOA003238-PA"/>
    </source>
</evidence>
<evidence type="ECO:0000259" key="2">
    <source>
        <dbReference type="PROSITE" id="PS00028"/>
    </source>
</evidence>
<dbReference type="Proteomes" id="UP001652621">
    <property type="component" value="Unplaced"/>
</dbReference>
<dbReference type="SMART" id="SM00355">
    <property type="entry name" value="ZnF_C2H2"/>
    <property type="match status" value="3"/>
</dbReference>
<dbReference type="OrthoDB" id="18440at2759"/>
<name>A0A1I8MBM9_MUSDO</name>
<dbReference type="eggNOG" id="KOG4173">
    <property type="taxonomic scope" value="Eukaryota"/>
</dbReference>
<dbReference type="InterPro" id="IPR013087">
    <property type="entry name" value="Znf_C2H2_type"/>
</dbReference>
<feature type="domain" description="C2H2-type" evidence="2">
    <location>
        <begin position="132"/>
        <end position="155"/>
    </location>
</feature>
<proteinExistence type="predicted"/>
<dbReference type="RefSeq" id="XP_005174990.1">
    <property type="nucleotide sequence ID" value="XM_005174933.3"/>
</dbReference>